<dbReference type="Pfam" id="PF01395">
    <property type="entry name" value="PBP_GOBP"/>
    <property type="match status" value="1"/>
</dbReference>
<dbReference type="Proteomes" id="UP000291343">
    <property type="component" value="Unassembled WGS sequence"/>
</dbReference>
<evidence type="ECO:0000313" key="5">
    <source>
        <dbReference type="EMBL" id="RZF38723.1"/>
    </source>
</evidence>
<comment type="similarity">
    <text evidence="2">Belongs to the PBP/GOBP family.</text>
</comment>
<comment type="caution">
    <text evidence="5">The sequence shown here is derived from an EMBL/GenBank/DDBJ whole genome shotgun (WGS) entry which is preliminary data.</text>
</comment>
<dbReference type="PANTHER" id="PTHR21066">
    <property type="entry name" value="ODORANT-BINDING PROTEIN 59A-RELATED"/>
    <property type="match status" value="1"/>
</dbReference>
<dbReference type="STRING" id="195883.A0A482WZ14"/>
<dbReference type="PANTHER" id="PTHR21066:SF9">
    <property type="entry name" value="ODORANT-BINDING PROTEIN 59A"/>
    <property type="match status" value="1"/>
</dbReference>
<keyword evidence="6" id="KW-1185">Reference proteome</keyword>
<name>A0A482WZ14_LAOST</name>
<feature type="compositionally biased region" description="Low complexity" evidence="4">
    <location>
        <begin position="179"/>
        <end position="197"/>
    </location>
</feature>
<feature type="region of interest" description="Disordered" evidence="4">
    <location>
        <begin position="292"/>
        <end position="340"/>
    </location>
</feature>
<feature type="compositionally biased region" description="Low complexity" evidence="4">
    <location>
        <begin position="138"/>
        <end position="151"/>
    </location>
</feature>
<evidence type="ECO:0000256" key="2">
    <source>
        <dbReference type="ARBA" id="ARBA00008098"/>
    </source>
</evidence>
<keyword evidence="3" id="KW-0964">Secreted</keyword>
<feature type="region of interest" description="Disordered" evidence="4">
    <location>
        <begin position="65"/>
        <end position="207"/>
    </location>
</feature>
<accession>A0A482WZ14</accession>
<dbReference type="InterPro" id="IPR036728">
    <property type="entry name" value="PBP_GOBP_sf"/>
</dbReference>
<dbReference type="GO" id="GO:0005576">
    <property type="term" value="C:extracellular region"/>
    <property type="evidence" value="ECO:0007669"/>
    <property type="project" value="UniProtKB-SubCell"/>
</dbReference>
<feature type="compositionally biased region" description="Acidic residues" evidence="4">
    <location>
        <begin position="294"/>
        <end position="304"/>
    </location>
</feature>
<comment type="subcellular location">
    <subcellularLocation>
        <location evidence="1">Secreted</location>
    </subcellularLocation>
</comment>
<organism evidence="5 6">
    <name type="scientific">Laodelphax striatellus</name>
    <name type="common">Small brown planthopper</name>
    <name type="synonym">Delphax striatella</name>
    <dbReference type="NCBI Taxonomy" id="195883"/>
    <lineage>
        <taxon>Eukaryota</taxon>
        <taxon>Metazoa</taxon>
        <taxon>Ecdysozoa</taxon>
        <taxon>Arthropoda</taxon>
        <taxon>Hexapoda</taxon>
        <taxon>Insecta</taxon>
        <taxon>Pterygota</taxon>
        <taxon>Neoptera</taxon>
        <taxon>Paraneoptera</taxon>
        <taxon>Hemiptera</taxon>
        <taxon>Auchenorrhyncha</taxon>
        <taxon>Fulgoroidea</taxon>
        <taxon>Delphacidae</taxon>
        <taxon>Criomorphinae</taxon>
        <taxon>Laodelphax</taxon>
    </lineage>
</organism>
<sequence length="340" mass="38088">MKMTRKNGISILLGSNMIVILATVLIICSQPSQSMKCRENGGNTSKQDFNDVVRACMANLHEDGISMKRPANNNNYFNTRNDENRNENQGGGQRRPQSQHHKRGNAQQFDNRKGGGGYREDSDESLYPPHYNGYRPTSIGASNGGNSNNNGFGLGNYYTTGRNPSSAGSGSTHNPFEQNRGGNNNNNKRPHNNTNNREPSKHTASPLEDVEPCIIHCVFQQMRMVGSSSKPDKNSVLSVMTQKIRNPELREFIQDSVNDCFEAVESEPQYQIGKCDFSKKLALCLEEKGQQNCEDWDEEDEEDDNNKRKGGNNSNRYPNNGNNNNNYNSNPRPNNNPYRG</sequence>
<proteinExistence type="inferred from homology"/>
<evidence type="ECO:0000256" key="1">
    <source>
        <dbReference type="ARBA" id="ARBA00004613"/>
    </source>
</evidence>
<dbReference type="SUPFAM" id="SSF47565">
    <property type="entry name" value="Insect pheromone/odorant-binding proteins"/>
    <property type="match status" value="1"/>
</dbReference>
<evidence type="ECO:0000313" key="6">
    <source>
        <dbReference type="Proteomes" id="UP000291343"/>
    </source>
</evidence>
<dbReference type="InParanoid" id="A0A482WZ14"/>
<reference evidence="5 6" key="1">
    <citation type="journal article" date="2017" name="Gigascience">
        <title>Genome sequence of the small brown planthopper, Laodelphax striatellus.</title>
        <authorList>
            <person name="Zhu J."/>
            <person name="Jiang F."/>
            <person name="Wang X."/>
            <person name="Yang P."/>
            <person name="Bao Y."/>
            <person name="Zhao W."/>
            <person name="Wang W."/>
            <person name="Lu H."/>
            <person name="Wang Q."/>
            <person name="Cui N."/>
            <person name="Li J."/>
            <person name="Chen X."/>
            <person name="Luo L."/>
            <person name="Yu J."/>
            <person name="Kang L."/>
            <person name="Cui F."/>
        </authorList>
    </citation>
    <scope>NUCLEOTIDE SEQUENCE [LARGE SCALE GENOMIC DNA]</scope>
    <source>
        <strain evidence="5">Lst14</strain>
    </source>
</reference>
<feature type="compositionally biased region" description="Low complexity" evidence="4">
    <location>
        <begin position="311"/>
        <end position="340"/>
    </location>
</feature>
<dbReference type="OrthoDB" id="8194482at2759"/>
<feature type="compositionally biased region" description="Polar residues" evidence="4">
    <location>
        <begin position="157"/>
        <end position="177"/>
    </location>
</feature>
<dbReference type="GO" id="GO:0005549">
    <property type="term" value="F:odorant binding"/>
    <property type="evidence" value="ECO:0007669"/>
    <property type="project" value="InterPro"/>
</dbReference>
<gene>
    <name evidence="5" type="ORF">LSTR_LSTR014381</name>
</gene>
<dbReference type="Gene3D" id="1.10.238.20">
    <property type="entry name" value="Pheromone/general odorant binding protein domain"/>
    <property type="match status" value="1"/>
</dbReference>
<evidence type="ECO:0000256" key="4">
    <source>
        <dbReference type="SAM" id="MobiDB-lite"/>
    </source>
</evidence>
<dbReference type="EMBL" id="QKKF02021906">
    <property type="protein sequence ID" value="RZF38723.1"/>
    <property type="molecule type" value="Genomic_DNA"/>
</dbReference>
<dbReference type="InterPro" id="IPR006170">
    <property type="entry name" value="PBP/GOBP"/>
</dbReference>
<dbReference type="SMR" id="A0A482WZ14"/>
<evidence type="ECO:0000256" key="3">
    <source>
        <dbReference type="ARBA" id="ARBA00022525"/>
    </source>
</evidence>
<dbReference type="InterPro" id="IPR052295">
    <property type="entry name" value="Odorant-binding_protein"/>
</dbReference>
<dbReference type="AlphaFoldDB" id="A0A482WZ14"/>
<protein>
    <submittedName>
        <fullName evidence="5">Uncharacterized protein</fullName>
    </submittedName>
</protein>